<keyword evidence="1" id="KW-1133">Transmembrane helix</keyword>
<reference evidence="3 4" key="1">
    <citation type="submission" date="2015-04" db="EMBL/GenBank/DDBJ databases">
        <title>Draft Genome Sequence of the Novel Agar-Digesting Marine Bacterium Q1.</title>
        <authorList>
            <person name="Li Y."/>
            <person name="Li D."/>
            <person name="Chen G."/>
            <person name="Du Z."/>
        </authorList>
    </citation>
    <scope>NUCLEOTIDE SEQUENCE [LARGE SCALE GENOMIC DNA]</scope>
    <source>
        <strain evidence="3 4">Q1</strain>
    </source>
</reference>
<evidence type="ECO:0000313" key="4">
    <source>
        <dbReference type="Proteomes" id="UP000037600"/>
    </source>
</evidence>
<gene>
    <name evidence="3" type="ORF">XM47_02370</name>
</gene>
<feature type="transmembrane region" description="Helical" evidence="1">
    <location>
        <begin position="60"/>
        <end position="84"/>
    </location>
</feature>
<protein>
    <recommendedName>
        <fullName evidence="2">Signal transduction histidine kinase internal region domain-containing protein</fullName>
    </recommendedName>
</protein>
<dbReference type="GO" id="GO:0000155">
    <property type="term" value="F:phosphorelay sensor kinase activity"/>
    <property type="evidence" value="ECO:0007669"/>
    <property type="project" value="InterPro"/>
</dbReference>
<feature type="domain" description="Signal transduction histidine kinase internal region" evidence="2">
    <location>
        <begin position="116"/>
        <end position="196"/>
    </location>
</feature>
<accession>A0A0J8H1Y8</accession>
<dbReference type="AlphaFoldDB" id="A0A0J8H1Y8"/>
<dbReference type="InterPro" id="IPR050640">
    <property type="entry name" value="Bact_2-comp_sensor_kinase"/>
</dbReference>
<dbReference type="Pfam" id="PF06580">
    <property type="entry name" value="His_kinase"/>
    <property type="match status" value="1"/>
</dbReference>
<dbReference type="GO" id="GO:0016020">
    <property type="term" value="C:membrane"/>
    <property type="evidence" value="ECO:0007669"/>
    <property type="project" value="InterPro"/>
</dbReference>
<sequence length="315" mass="35840">MILSMGLQQLFLASWQKSNFFKLISGLSLVLFSSLIWTLGRMVAFTQMTQEQDIWWNFGGWYFTGIFIFSSWTAMFYGVIYYQLLQTEHAILLKTTEASKQEYVKRMEAQTIAKEAQLKMLRYQLNPHFLSNSLNAINALIETNNNKLAQKMVINLSRFLRYSLDNEPNTKVTVEQEVETLKLYLEIEKVRFGERLAFDFTLAPDSKLALIPNLILQPIIENSMKHAIAKNEAGGKIQLQTKVANNQLIMLLSDSGANQAGISDTILNSPTGVGLKNIQSRLATLYPNQSEFKLEQSKQGGLISQIIIPFEQRGH</sequence>
<keyword evidence="1" id="KW-0472">Membrane</keyword>
<organism evidence="3 4">
    <name type="scientific">Catenovulum maritimum</name>
    <dbReference type="NCBI Taxonomy" id="1513271"/>
    <lineage>
        <taxon>Bacteria</taxon>
        <taxon>Pseudomonadati</taxon>
        <taxon>Pseudomonadota</taxon>
        <taxon>Gammaproteobacteria</taxon>
        <taxon>Alteromonadales</taxon>
        <taxon>Alteromonadaceae</taxon>
        <taxon>Catenovulum</taxon>
    </lineage>
</organism>
<dbReference type="PANTHER" id="PTHR34220:SF7">
    <property type="entry name" value="SENSOR HISTIDINE KINASE YPDA"/>
    <property type="match status" value="1"/>
</dbReference>
<dbReference type="SUPFAM" id="SSF55874">
    <property type="entry name" value="ATPase domain of HSP90 chaperone/DNA topoisomerase II/histidine kinase"/>
    <property type="match status" value="1"/>
</dbReference>
<dbReference type="Proteomes" id="UP000037600">
    <property type="component" value="Unassembled WGS sequence"/>
</dbReference>
<dbReference type="InterPro" id="IPR036890">
    <property type="entry name" value="HATPase_C_sf"/>
</dbReference>
<feature type="transmembrane region" description="Helical" evidence="1">
    <location>
        <begin position="20"/>
        <end position="40"/>
    </location>
</feature>
<keyword evidence="4" id="KW-1185">Reference proteome</keyword>
<dbReference type="InterPro" id="IPR010559">
    <property type="entry name" value="Sig_transdc_His_kin_internal"/>
</dbReference>
<dbReference type="Gene3D" id="3.30.565.10">
    <property type="entry name" value="Histidine kinase-like ATPase, C-terminal domain"/>
    <property type="match status" value="1"/>
</dbReference>
<keyword evidence="1" id="KW-0812">Transmembrane</keyword>
<dbReference type="STRING" id="1513271.XM47_02370"/>
<comment type="caution">
    <text evidence="3">The sequence shown here is derived from an EMBL/GenBank/DDBJ whole genome shotgun (WGS) entry which is preliminary data.</text>
</comment>
<dbReference type="EMBL" id="LAZL01000002">
    <property type="protein sequence ID" value="KMT67028.1"/>
    <property type="molecule type" value="Genomic_DNA"/>
</dbReference>
<evidence type="ECO:0000256" key="1">
    <source>
        <dbReference type="SAM" id="Phobius"/>
    </source>
</evidence>
<dbReference type="PANTHER" id="PTHR34220">
    <property type="entry name" value="SENSOR HISTIDINE KINASE YPDA"/>
    <property type="match status" value="1"/>
</dbReference>
<evidence type="ECO:0000313" key="3">
    <source>
        <dbReference type="EMBL" id="KMT67028.1"/>
    </source>
</evidence>
<name>A0A0J8H1Y8_9ALTE</name>
<proteinExistence type="predicted"/>
<evidence type="ECO:0000259" key="2">
    <source>
        <dbReference type="Pfam" id="PF06580"/>
    </source>
</evidence>